<dbReference type="NCBIfam" id="TIGR00069">
    <property type="entry name" value="hisD"/>
    <property type="match status" value="1"/>
</dbReference>
<evidence type="ECO:0000256" key="10">
    <source>
        <dbReference type="PIRNR" id="PIRNR000099"/>
    </source>
</evidence>
<keyword evidence="8 12" id="KW-0520">NAD</keyword>
<evidence type="ECO:0000256" key="4">
    <source>
        <dbReference type="ARBA" id="ARBA00016531"/>
    </source>
</evidence>
<dbReference type="PANTHER" id="PTHR21256">
    <property type="entry name" value="HISTIDINOL DEHYDROGENASE HDH"/>
    <property type="match status" value="1"/>
</dbReference>
<evidence type="ECO:0000256" key="1">
    <source>
        <dbReference type="ARBA" id="ARBA00003850"/>
    </source>
</evidence>
<feature type="binding site" evidence="12">
    <location>
        <position position="219"/>
    </location>
    <ligand>
        <name>NAD(+)</name>
        <dbReference type="ChEBI" id="CHEBI:57540"/>
    </ligand>
</feature>
<organism evidence="17 19">
    <name type="scientific">Cryobacterium levicorallinum</name>
    <dbReference type="NCBI Taxonomy" id="995038"/>
    <lineage>
        <taxon>Bacteria</taxon>
        <taxon>Bacillati</taxon>
        <taxon>Actinomycetota</taxon>
        <taxon>Actinomycetes</taxon>
        <taxon>Micrococcales</taxon>
        <taxon>Microbacteriaceae</taxon>
        <taxon>Cryobacterium</taxon>
    </lineage>
</organism>
<keyword evidence="9" id="KW-0368">Histidine biosynthesis</keyword>
<feature type="binding site" evidence="12">
    <location>
        <position position="196"/>
    </location>
    <ligand>
        <name>NAD(+)</name>
        <dbReference type="ChEBI" id="CHEBI:57540"/>
    </ligand>
</feature>
<feature type="binding site" evidence="14">
    <location>
        <position position="426"/>
    </location>
    <ligand>
        <name>Zn(2+)</name>
        <dbReference type="ChEBI" id="CHEBI:29105"/>
    </ligand>
</feature>
<feature type="binding site" evidence="13">
    <location>
        <position position="421"/>
    </location>
    <ligand>
        <name>substrate</name>
    </ligand>
</feature>
<keyword evidence="9" id="KW-0028">Amino-acid biosynthesis</keyword>
<comment type="function">
    <text evidence="1">Catalyzes the sequential NAD-dependent oxidations of L-histidinol to L-histidinaldehyde and then to L-histidine.</text>
</comment>
<comment type="cofactor">
    <cofactor evidence="14">
        <name>Zn(2+)</name>
        <dbReference type="ChEBI" id="CHEBI:29105"/>
    </cofactor>
    <text evidence="14">Binds 1 zinc ion per subunit.</text>
</comment>
<feature type="binding site" evidence="13">
    <location>
        <position position="267"/>
    </location>
    <ligand>
        <name>substrate</name>
    </ligand>
</feature>
<dbReference type="InterPro" id="IPR022695">
    <property type="entry name" value="Histidinol_DH_monofunct"/>
</dbReference>
<dbReference type="Gene3D" id="1.20.5.1300">
    <property type="match status" value="1"/>
</dbReference>
<feature type="active site" description="Proton acceptor" evidence="11">
    <location>
        <position position="333"/>
    </location>
</feature>
<dbReference type="Gene3D" id="3.40.50.1980">
    <property type="entry name" value="Nitrogenase molybdenum iron protein domain"/>
    <property type="match status" value="2"/>
</dbReference>
<feature type="binding site" evidence="13">
    <location>
        <position position="264"/>
    </location>
    <ligand>
        <name>substrate</name>
    </ligand>
</feature>
<dbReference type="Proteomes" id="UP000297963">
    <property type="component" value="Unassembled WGS sequence"/>
</dbReference>
<dbReference type="InterPro" id="IPR016161">
    <property type="entry name" value="Ald_DH/histidinol_DH"/>
</dbReference>
<feature type="binding site" evidence="13">
    <location>
        <position position="333"/>
    </location>
    <ligand>
        <name>substrate</name>
    </ligand>
</feature>
<dbReference type="EMBL" id="FOPW01000011">
    <property type="protein sequence ID" value="SFH68881.1"/>
    <property type="molecule type" value="Genomic_DNA"/>
</dbReference>
<dbReference type="RefSeq" id="WP_092450977.1">
    <property type="nucleotide sequence ID" value="NZ_BKAC01000009.1"/>
</dbReference>
<accession>A0A1I3C4G5</accession>
<dbReference type="PIRSF" id="PIRSF000099">
    <property type="entry name" value="Histidinol_dh"/>
    <property type="match status" value="1"/>
</dbReference>
<dbReference type="FunFam" id="3.40.50.1980:FF:000001">
    <property type="entry name" value="Histidinol dehydrogenase"/>
    <property type="match status" value="1"/>
</dbReference>
<reference evidence="17 19" key="2">
    <citation type="submission" date="2019-03" db="EMBL/GenBank/DDBJ databases">
        <title>Genomics of glacier-inhabiting Cryobacterium strains.</title>
        <authorList>
            <person name="Liu Q."/>
            <person name="Xin Y.-H."/>
        </authorList>
    </citation>
    <scope>NUCLEOTIDE SEQUENCE [LARGE SCALE GENOMIC DNA]</scope>
    <source>
        <strain evidence="17 19">Hh34</strain>
    </source>
</reference>
<dbReference type="EMBL" id="SOFE01000012">
    <property type="protein sequence ID" value="TFB85743.1"/>
    <property type="molecule type" value="Genomic_DNA"/>
</dbReference>
<evidence type="ECO:0000256" key="6">
    <source>
        <dbReference type="ARBA" id="ARBA00022833"/>
    </source>
</evidence>
<dbReference type="GO" id="GO:0004399">
    <property type="term" value="F:histidinol dehydrogenase activity"/>
    <property type="evidence" value="ECO:0007669"/>
    <property type="project" value="InterPro"/>
</dbReference>
<feature type="binding site" evidence="14">
    <location>
        <position position="267"/>
    </location>
    <ligand>
        <name>Zn(2+)</name>
        <dbReference type="ChEBI" id="CHEBI:29105"/>
    </ligand>
</feature>
<gene>
    <name evidence="17" type="primary">hisD</name>
    <name evidence="17" type="ORF">E3O11_07205</name>
    <name evidence="16" type="ORF">SAMN05216274_111127</name>
</gene>
<keyword evidence="18" id="KW-1185">Reference proteome</keyword>
<dbReference type="PROSITE" id="PS00611">
    <property type="entry name" value="HISOL_DEHYDROGENASE"/>
    <property type="match status" value="1"/>
</dbReference>
<sequence length="449" mass="46689">MLFTSAALLAAAGSYRHLKTPRLDGPAAQRDPKVIATVSEMLSTIEAGGMDAVLQYAAKLDSWTQSNVELSAKELASSGDRLPADLRAAIELGASRTQAFAREQRNQLKDFEVELVPGLIAGSRYVPISRVGAYLPAGRFPLTASAFMTVGVAKVAGVPSVLACTPPQPNGRANDAVSYAAHLSGVDRVFILGGVQALAAMAFGLLGEAPVDMLVGAGNAYVAEAKRQLFGTVAIDLLAGPSEVAVIADHTADAELVAADLLGQAEHGPNSPAALITTSEELGHAVIAAVDRQLETLETASIAGAAWRDYGTVTVAASRDVAIALMDDLAPEHLEVMTDDDDYYHDNLRNYGSLFIGAWSTVAYSDKGMAGTNHVLPTAGGAKHSGGLSVSRFLKPLTYQRVAPQTTSELAPAVEIISASEGMAAHRATASMRTARASALTREPTAASV</sequence>
<evidence type="ECO:0000313" key="16">
    <source>
        <dbReference type="EMBL" id="SFH68881.1"/>
    </source>
</evidence>
<dbReference type="PANTHER" id="PTHR21256:SF14">
    <property type="entry name" value="HISTIDINOL DEHYDROGENASE"/>
    <property type="match status" value="1"/>
</dbReference>
<dbReference type="Pfam" id="PF00815">
    <property type="entry name" value="Histidinol_dh"/>
    <property type="match status" value="1"/>
</dbReference>
<feature type="binding site" evidence="13">
    <location>
        <position position="366"/>
    </location>
    <ligand>
        <name>substrate</name>
    </ligand>
</feature>
<proteinExistence type="inferred from homology"/>
<dbReference type="STRING" id="995038.SAMN05216274_111127"/>
<protein>
    <recommendedName>
        <fullName evidence="4">Histidinol dehydrogenase</fullName>
    </recommendedName>
</protein>
<evidence type="ECO:0000256" key="8">
    <source>
        <dbReference type="ARBA" id="ARBA00023027"/>
    </source>
</evidence>
<evidence type="ECO:0000313" key="17">
    <source>
        <dbReference type="EMBL" id="TFB85743.1"/>
    </source>
</evidence>
<evidence type="ECO:0000256" key="15">
    <source>
        <dbReference type="RuleBase" id="RU004175"/>
    </source>
</evidence>
<feature type="binding site" evidence="12">
    <location>
        <position position="134"/>
    </location>
    <ligand>
        <name>NAD(+)</name>
        <dbReference type="ChEBI" id="CHEBI:57540"/>
    </ligand>
</feature>
<evidence type="ECO:0000256" key="7">
    <source>
        <dbReference type="ARBA" id="ARBA00023002"/>
    </source>
</evidence>
<evidence type="ECO:0000256" key="3">
    <source>
        <dbReference type="ARBA" id="ARBA00010178"/>
    </source>
</evidence>
<feature type="binding site" evidence="14">
    <location>
        <position position="264"/>
    </location>
    <ligand>
        <name>Zn(2+)</name>
        <dbReference type="ChEBI" id="CHEBI:29105"/>
    </ligand>
</feature>
<dbReference type="GO" id="GO:0005829">
    <property type="term" value="C:cytosol"/>
    <property type="evidence" value="ECO:0007669"/>
    <property type="project" value="TreeGrafter"/>
</dbReference>
<evidence type="ECO:0000313" key="18">
    <source>
        <dbReference type="Proteomes" id="UP000199681"/>
    </source>
</evidence>
<evidence type="ECO:0000256" key="9">
    <source>
        <dbReference type="ARBA" id="ARBA00023102"/>
    </source>
</evidence>
<feature type="binding site" evidence="13">
    <location>
        <position position="242"/>
    </location>
    <ligand>
        <name>substrate</name>
    </ligand>
</feature>
<dbReference type="GO" id="GO:0051287">
    <property type="term" value="F:NAD binding"/>
    <property type="evidence" value="ECO:0007669"/>
    <property type="project" value="InterPro"/>
</dbReference>
<dbReference type="CDD" id="cd06572">
    <property type="entry name" value="Histidinol_dh"/>
    <property type="match status" value="1"/>
</dbReference>
<dbReference type="InterPro" id="IPR012131">
    <property type="entry name" value="Hstdl_DH"/>
</dbReference>
<keyword evidence="5 14" id="KW-0479">Metal-binding</keyword>
<feature type="binding site" evidence="13">
    <location>
        <position position="426"/>
    </location>
    <ligand>
        <name>substrate</name>
    </ligand>
</feature>
<feature type="active site" description="Proton acceptor" evidence="11">
    <location>
        <position position="332"/>
    </location>
</feature>
<dbReference type="InterPro" id="IPR001692">
    <property type="entry name" value="Histidinol_DH_CS"/>
</dbReference>
<evidence type="ECO:0000256" key="14">
    <source>
        <dbReference type="PIRSR" id="PIRSR000099-4"/>
    </source>
</evidence>
<dbReference type="GO" id="GO:0000105">
    <property type="term" value="P:L-histidine biosynthetic process"/>
    <property type="evidence" value="ECO:0007669"/>
    <property type="project" value="UniProtKB-UniPathway"/>
</dbReference>
<feature type="binding site" evidence="14">
    <location>
        <position position="366"/>
    </location>
    <ligand>
        <name>Zn(2+)</name>
        <dbReference type="ChEBI" id="CHEBI:29105"/>
    </ligand>
</feature>
<evidence type="ECO:0000256" key="5">
    <source>
        <dbReference type="ARBA" id="ARBA00022723"/>
    </source>
</evidence>
<evidence type="ECO:0000256" key="12">
    <source>
        <dbReference type="PIRSR" id="PIRSR000099-2"/>
    </source>
</evidence>
<evidence type="ECO:0000256" key="13">
    <source>
        <dbReference type="PIRSR" id="PIRSR000099-3"/>
    </source>
</evidence>
<dbReference type="PRINTS" id="PR00083">
    <property type="entry name" value="HOLDHDRGNASE"/>
</dbReference>
<evidence type="ECO:0000256" key="11">
    <source>
        <dbReference type="PIRSR" id="PIRSR000099-1"/>
    </source>
</evidence>
<comment type="pathway">
    <text evidence="2">Amino-acid biosynthesis; L-histidine biosynthesis; L-histidine from 5-phospho-alpha-D-ribose 1-diphosphate: step 9/9.</text>
</comment>
<dbReference type="UniPathway" id="UPA00031">
    <property type="reaction ID" value="UER00014"/>
</dbReference>
<dbReference type="GO" id="GO:0046872">
    <property type="term" value="F:metal ion binding"/>
    <property type="evidence" value="ECO:0007669"/>
    <property type="project" value="UniProtKB-KW"/>
</dbReference>
<keyword evidence="6 14" id="KW-0862">Zinc</keyword>
<name>A0A1I3C4G5_9MICO</name>
<comment type="caution">
    <text evidence="17">The sequence shown here is derived from an EMBL/GenBank/DDBJ whole genome shotgun (WGS) entry which is preliminary data.</text>
</comment>
<dbReference type="SUPFAM" id="SSF53720">
    <property type="entry name" value="ALDH-like"/>
    <property type="match status" value="1"/>
</dbReference>
<keyword evidence="7 10" id="KW-0560">Oxidoreductase</keyword>
<dbReference type="AlphaFoldDB" id="A0A1I3C4G5"/>
<dbReference type="Proteomes" id="UP000199681">
    <property type="component" value="Unassembled WGS sequence"/>
</dbReference>
<evidence type="ECO:0000256" key="2">
    <source>
        <dbReference type="ARBA" id="ARBA00004940"/>
    </source>
</evidence>
<reference evidence="16 18" key="1">
    <citation type="submission" date="2016-10" db="EMBL/GenBank/DDBJ databases">
        <authorList>
            <person name="Varghese N."/>
            <person name="Submissions S."/>
        </authorList>
    </citation>
    <scope>NUCLEOTIDE SEQUENCE [LARGE SCALE GENOMIC DNA]</scope>
    <source>
        <strain evidence="16 18">GMCC 1.11211</strain>
    </source>
</reference>
<comment type="similarity">
    <text evidence="3 10 15">Belongs to the histidinol dehydrogenase family.</text>
</comment>
<evidence type="ECO:0000313" key="19">
    <source>
        <dbReference type="Proteomes" id="UP000297963"/>
    </source>
</evidence>